<reference evidence="1" key="1">
    <citation type="submission" date="2021-02" db="EMBL/GenBank/DDBJ databases">
        <authorList>
            <person name="Dougan E. K."/>
            <person name="Rhodes N."/>
            <person name="Thang M."/>
            <person name="Chan C."/>
        </authorList>
    </citation>
    <scope>NUCLEOTIDE SEQUENCE</scope>
</reference>
<gene>
    <name evidence="1" type="ORF">PGLA2088_LOCUS10344</name>
</gene>
<dbReference type="AlphaFoldDB" id="A0A813IQT9"/>
<organism evidence="1 2">
    <name type="scientific">Polarella glacialis</name>
    <name type="common">Dinoflagellate</name>
    <dbReference type="NCBI Taxonomy" id="89957"/>
    <lineage>
        <taxon>Eukaryota</taxon>
        <taxon>Sar</taxon>
        <taxon>Alveolata</taxon>
        <taxon>Dinophyceae</taxon>
        <taxon>Suessiales</taxon>
        <taxon>Suessiaceae</taxon>
        <taxon>Polarella</taxon>
    </lineage>
</organism>
<protein>
    <recommendedName>
        <fullName evidence="3">Choline dehydrogenase</fullName>
    </recommendedName>
</protein>
<accession>A0A813IQT9</accession>
<evidence type="ECO:0008006" key="3">
    <source>
        <dbReference type="Google" id="ProtNLM"/>
    </source>
</evidence>
<dbReference type="EMBL" id="CAJNNW010011631">
    <property type="protein sequence ID" value="CAE8653358.1"/>
    <property type="molecule type" value="Genomic_DNA"/>
</dbReference>
<sequence>VETLADLPGAGENLHDHLQVRMSFKLNKEADTLNTRAGSLLGQAKIAAEYVLKRTGPMSMAPSQLGLFAKSSPKVETPDLQWHVQPLSLDSWEKPLHPWPGLTASVCALRPTSR</sequence>
<name>A0A813IQT9_POLGL</name>
<evidence type="ECO:0000313" key="2">
    <source>
        <dbReference type="Proteomes" id="UP000626109"/>
    </source>
</evidence>
<feature type="non-terminal residue" evidence="1">
    <location>
        <position position="1"/>
    </location>
</feature>
<comment type="caution">
    <text evidence="1">The sequence shown here is derived from an EMBL/GenBank/DDBJ whole genome shotgun (WGS) entry which is preliminary data.</text>
</comment>
<dbReference type="Proteomes" id="UP000626109">
    <property type="component" value="Unassembled WGS sequence"/>
</dbReference>
<feature type="non-terminal residue" evidence="1">
    <location>
        <position position="114"/>
    </location>
</feature>
<proteinExistence type="predicted"/>
<dbReference type="SUPFAM" id="SSF54373">
    <property type="entry name" value="FAD-linked reductases, C-terminal domain"/>
    <property type="match status" value="1"/>
</dbReference>
<evidence type="ECO:0000313" key="1">
    <source>
        <dbReference type="EMBL" id="CAE8653358.1"/>
    </source>
</evidence>
<dbReference type="Gene3D" id="3.30.560.10">
    <property type="entry name" value="Glucose Oxidase, domain 3"/>
    <property type="match status" value="1"/>
</dbReference>